<protein>
    <submittedName>
        <fullName evidence="1">Uncharacterized protein</fullName>
    </submittedName>
</protein>
<sequence>MSDMTKNLAAVVRRRSIERTDAVCDRNVHARDERVCGLCARDAGGSRVHVRGACACILRAASAA</sequence>
<dbReference type="AlphaFoldDB" id="Q3JGB0"/>
<dbReference type="EMBL" id="CP000125">
    <property type="protein sequence ID" value="ABA52327.1"/>
    <property type="molecule type" value="Genomic_DNA"/>
</dbReference>
<dbReference type="EnsemblBacteria" id="ABA52327">
    <property type="protein sequence ID" value="ABA52327"/>
    <property type="gene ID" value="BURPS1710b_A2242"/>
</dbReference>
<evidence type="ECO:0000313" key="1">
    <source>
        <dbReference type="EMBL" id="ABA52327.1"/>
    </source>
</evidence>
<proteinExistence type="predicted"/>
<gene>
    <name evidence="1" type="ordered locus">BURPS1710b_A2242</name>
</gene>
<accession>Q3JGB0</accession>
<reference evidence="1 2" key="1">
    <citation type="submission" date="2005-09" db="EMBL/GenBank/DDBJ databases">
        <authorList>
            <person name="Woods D.E."/>
            <person name="Nierman W.C."/>
        </authorList>
    </citation>
    <scope>NUCLEOTIDE SEQUENCE [LARGE SCALE GENOMIC DNA]</scope>
    <source>
        <strain evidence="1 2">1710b</strain>
    </source>
</reference>
<dbReference type="KEGG" id="bpm:BURPS1710b_A2242"/>
<name>Q3JGB0_BURP1</name>
<evidence type="ECO:0000313" key="2">
    <source>
        <dbReference type="Proteomes" id="UP000002700"/>
    </source>
</evidence>
<organism evidence="1 2">
    <name type="scientific">Burkholderia pseudomallei (strain 1710b)</name>
    <dbReference type="NCBI Taxonomy" id="320372"/>
    <lineage>
        <taxon>Bacteria</taxon>
        <taxon>Pseudomonadati</taxon>
        <taxon>Pseudomonadota</taxon>
        <taxon>Betaproteobacteria</taxon>
        <taxon>Burkholderiales</taxon>
        <taxon>Burkholderiaceae</taxon>
        <taxon>Burkholderia</taxon>
        <taxon>pseudomallei group</taxon>
    </lineage>
</organism>
<dbReference type="Proteomes" id="UP000002700">
    <property type="component" value="Chromosome II"/>
</dbReference>
<dbReference type="HOGENOM" id="CLU_2859106_0_0_4"/>